<dbReference type="Proteomes" id="UP001500791">
    <property type="component" value="Unassembled WGS sequence"/>
</dbReference>
<dbReference type="EMBL" id="BAAAEJ010000003">
    <property type="protein sequence ID" value="GAA0381076.1"/>
    <property type="molecule type" value="Genomic_DNA"/>
</dbReference>
<dbReference type="InterPro" id="IPR007379">
    <property type="entry name" value="Tim44-like_dom"/>
</dbReference>
<dbReference type="PANTHER" id="PTHR41542:SF1">
    <property type="entry name" value="BLL5807 PROTEIN"/>
    <property type="match status" value="1"/>
</dbReference>
<dbReference type="SMART" id="SM00978">
    <property type="entry name" value="Tim44"/>
    <property type="match status" value="1"/>
</dbReference>
<dbReference type="Gene3D" id="3.10.450.240">
    <property type="match status" value="1"/>
</dbReference>
<keyword evidence="3" id="KW-1185">Reference proteome</keyword>
<dbReference type="PANTHER" id="PTHR41542">
    <property type="entry name" value="BLL5807 PROTEIN"/>
    <property type="match status" value="1"/>
</dbReference>
<sequence>MPQTFSIVFFAVIAAVLLFQLYNVLGKKVGRQPEDNAQKAKSAKTAILAPGLPKSVDGKGQQGPVMDPALAAAISGLKERDPAFDPARFVEGARQAYETIIRAYARGDREALRPLLTDKVMASFDAGISQRELAGTVETVELVSPARADIELATVEDNLAKARVRFLAEVRSTVTQDGGESHTTERRTAEVWTFERKLGANDPNWSLARVEAATA</sequence>
<dbReference type="NCBIfam" id="NF033779">
    <property type="entry name" value="Tim44_TimA_adap"/>
    <property type="match status" value="1"/>
</dbReference>
<dbReference type="RefSeq" id="WP_167175661.1">
    <property type="nucleotide sequence ID" value="NZ_BAAAEJ010000003.1"/>
</dbReference>
<dbReference type="InterPro" id="IPR032710">
    <property type="entry name" value="NTF2-like_dom_sf"/>
</dbReference>
<comment type="caution">
    <text evidence="2">The sequence shown here is derived from an EMBL/GenBank/DDBJ whole genome shotgun (WGS) entry which is preliminary data.</text>
</comment>
<accession>A0ABN0Y2M4</accession>
<dbReference type="NCBIfam" id="NF033778">
    <property type="entry name" value="trans_TimA"/>
    <property type="match status" value="1"/>
</dbReference>
<evidence type="ECO:0000313" key="3">
    <source>
        <dbReference type="Proteomes" id="UP001500791"/>
    </source>
</evidence>
<protein>
    <submittedName>
        <fullName evidence="2">TIM44-related membrane protein TimA</fullName>
    </submittedName>
</protein>
<gene>
    <name evidence="2" type="primary">timA</name>
    <name evidence="2" type="ORF">GCM10009093_05080</name>
</gene>
<evidence type="ECO:0000313" key="2">
    <source>
        <dbReference type="EMBL" id="GAA0381076.1"/>
    </source>
</evidence>
<proteinExistence type="predicted"/>
<evidence type="ECO:0000259" key="1">
    <source>
        <dbReference type="SMART" id="SM00978"/>
    </source>
</evidence>
<dbReference type="SUPFAM" id="SSF54427">
    <property type="entry name" value="NTF2-like"/>
    <property type="match status" value="1"/>
</dbReference>
<name>A0ABN0Y2M4_9CAUL</name>
<dbReference type="Pfam" id="PF04280">
    <property type="entry name" value="Tim44"/>
    <property type="match status" value="1"/>
</dbReference>
<feature type="domain" description="Tim44-like" evidence="1">
    <location>
        <begin position="70"/>
        <end position="212"/>
    </location>
</feature>
<reference evidence="2 3" key="1">
    <citation type="journal article" date="2019" name="Int. J. Syst. Evol. Microbiol.">
        <title>The Global Catalogue of Microorganisms (GCM) 10K type strain sequencing project: providing services to taxonomists for standard genome sequencing and annotation.</title>
        <authorList>
            <consortium name="The Broad Institute Genomics Platform"/>
            <consortium name="The Broad Institute Genome Sequencing Center for Infectious Disease"/>
            <person name="Wu L."/>
            <person name="Ma J."/>
        </authorList>
    </citation>
    <scope>NUCLEOTIDE SEQUENCE [LARGE SCALE GENOMIC DNA]</scope>
    <source>
        <strain evidence="2 3">JCM 13476</strain>
    </source>
</reference>
<organism evidence="2 3">
    <name type="scientific">Brevundimonas terrae</name>
    <dbReference type="NCBI Taxonomy" id="363631"/>
    <lineage>
        <taxon>Bacteria</taxon>
        <taxon>Pseudomonadati</taxon>
        <taxon>Pseudomonadota</taxon>
        <taxon>Alphaproteobacteria</taxon>
        <taxon>Caulobacterales</taxon>
        <taxon>Caulobacteraceae</taxon>
        <taxon>Brevundimonas</taxon>
    </lineage>
</organism>